<comment type="caution">
    <text evidence="2">The sequence shown here is derived from an EMBL/GenBank/DDBJ whole genome shotgun (WGS) entry which is preliminary data.</text>
</comment>
<name>G7GQ39_9ACTN</name>
<dbReference type="eggNOG" id="ENOG5030J8A">
    <property type="taxonomic scope" value="Bacteria"/>
</dbReference>
<dbReference type="STRING" id="1075090.GOAMR_43_00070"/>
<organism evidence="2 3">
    <name type="scientific">Gordonia amarae NBRC 15530</name>
    <dbReference type="NCBI Taxonomy" id="1075090"/>
    <lineage>
        <taxon>Bacteria</taxon>
        <taxon>Bacillati</taxon>
        <taxon>Actinomycetota</taxon>
        <taxon>Actinomycetes</taxon>
        <taxon>Mycobacteriales</taxon>
        <taxon>Gordoniaceae</taxon>
        <taxon>Gordonia</taxon>
    </lineage>
</organism>
<dbReference type="Proteomes" id="UP000006023">
    <property type="component" value="Unassembled WGS sequence"/>
</dbReference>
<feature type="transmembrane region" description="Helical" evidence="1">
    <location>
        <begin position="23"/>
        <end position="46"/>
    </location>
</feature>
<sequence length="175" mass="17608">MGTAGFGSPQGPGAPGGTRMSGAVSLIAALTLLAALIVAAAAFLPWGVSEAEGIKVTVSGMGKVSVDSSLDIQDITPDNEELKDGVLTLIIAIVVAVFALVSVAIRKVSAMHPVSGILALLGGLALALIAFADIGEINDASSAFTEHKVGYGLWLTLGFGIVMAILGLAGIIKRR</sequence>
<accession>G7GQ39</accession>
<evidence type="ECO:0000256" key="1">
    <source>
        <dbReference type="SAM" id="Phobius"/>
    </source>
</evidence>
<dbReference type="EMBL" id="BAED01000043">
    <property type="protein sequence ID" value="GAB05714.1"/>
    <property type="molecule type" value="Genomic_DNA"/>
</dbReference>
<feature type="transmembrane region" description="Helical" evidence="1">
    <location>
        <begin position="112"/>
        <end position="131"/>
    </location>
</feature>
<keyword evidence="1" id="KW-1133">Transmembrane helix</keyword>
<gene>
    <name evidence="2" type="ORF">GOAMR_43_00070</name>
</gene>
<protein>
    <submittedName>
        <fullName evidence="2">Uncharacterized protein</fullName>
    </submittedName>
</protein>
<keyword evidence="1" id="KW-0812">Transmembrane</keyword>
<proteinExistence type="predicted"/>
<reference evidence="2 3" key="1">
    <citation type="submission" date="2011-11" db="EMBL/GenBank/DDBJ databases">
        <title>Whole genome shotgun sequence of Gordonia amarae NBRC 15530.</title>
        <authorList>
            <person name="Takarada H."/>
            <person name="Hosoyama A."/>
            <person name="Tsuchikane K."/>
            <person name="Katsumata H."/>
            <person name="Yamazaki S."/>
            <person name="Fujita N."/>
        </authorList>
    </citation>
    <scope>NUCLEOTIDE SEQUENCE [LARGE SCALE GENOMIC DNA]</scope>
    <source>
        <strain evidence="2 3">NBRC 15530</strain>
    </source>
</reference>
<keyword evidence="3" id="KW-1185">Reference proteome</keyword>
<evidence type="ECO:0000313" key="2">
    <source>
        <dbReference type="EMBL" id="GAB05714.1"/>
    </source>
</evidence>
<keyword evidence="1" id="KW-0472">Membrane</keyword>
<feature type="transmembrane region" description="Helical" evidence="1">
    <location>
        <begin position="86"/>
        <end position="105"/>
    </location>
</feature>
<feature type="transmembrane region" description="Helical" evidence="1">
    <location>
        <begin position="151"/>
        <end position="172"/>
    </location>
</feature>
<dbReference type="AlphaFoldDB" id="G7GQ39"/>
<evidence type="ECO:0000313" key="3">
    <source>
        <dbReference type="Proteomes" id="UP000006023"/>
    </source>
</evidence>